<feature type="active site" evidence="11">
    <location>
        <position position="294"/>
    </location>
</feature>
<dbReference type="SUPFAM" id="SSF50630">
    <property type="entry name" value="Acid proteases"/>
    <property type="match status" value="1"/>
</dbReference>
<keyword evidence="4" id="KW-0645">Protease</keyword>
<protein>
    <recommendedName>
        <fullName evidence="12">Peptidase A1 domain-containing protein</fullName>
    </recommendedName>
</protein>
<keyword evidence="3" id="KW-0964">Secreted</keyword>
<dbReference type="Pfam" id="PF00026">
    <property type="entry name" value="Asp"/>
    <property type="match status" value="1"/>
</dbReference>
<dbReference type="CDD" id="cd05471">
    <property type="entry name" value="pepsin_like"/>
    <property type="match status" value="1"/>
</dbReference>
<dbReference type="KEGG" id="crq:GCK72_021592"/>
<gene>
    <name evidence="13" type="ORF">GCK72_021592</name>
</gene>
<dbReference type="PRINTS" id="PR00792">
    <property type="entry name" value="PEPSIN"/>
</dbReference>
<comment type="caution">
    <text evidence="13">The sequence shown here is derived from an EMBL/GenBank/DDBJ whole genome shotgun (WGS) entry which is preliminary data.</text>
</comment>
<evidence type="ECO:0000313" key="13">
    <source>
        <dbReference type="EMBL" id="KAF1755025.1"/>
    </source>
</evidence>
<sequence>MQHKKDVKAQEMRQQKNFGNVMNLIFLLSLITLTSAISYSSPIQRTGSLRAKLLKNGKYPEFLAAQKKLRAATSQPFLDYSDDYYRVKIELGTPPQGFTVSLDTASSFLWVLDVNCKSKNCKGDPSLNNEKDTYNNSDSTTFQCGAGTFVAQFDGQPVTGYLAKETFTLANSLNIRNQDFGSAQTVPDLYLEQPVDGVLGFGLPAMAVNGTKTPLDTLMPLLDLKLFTVWMDKITPKSMAGNAGLITYGALDSVNCDSKINYVPLNVMGYWGFALDGFAIGTFTRQRKEQVISDTASGWIGAPPTVISAIVKATGAKYDWNLELYTVPCSQMTTQPDLIFTINGIDYPVKSVEYILDLGLDNKQCALTFFGMSSSSFGPAWVLGDTFIRSYCHVYDYGNMRIGLAKAHSSV</sequence>
<evidence type="ECO:0000256" key="9">
    <source>
        <dbReference type="ARBA" id="ARBA00023157"/>
    </source>
</evidence>
<feature type="domain" description="Peptidase A1" evidence="12">
    <location>
        <begin position="85"/>
        <end position="405"/>
    </location>
</feature>
<evidence type="ECO:0000256" key="11">
    <source>
        <dbReference type="PIRSR" id="PIRSR601461-1"/>
    </source>
</evidence>
<evidence type="ECO:0000259" key="12">
    <source>
        <dbReference type="PROSITE" id="PS51767"/>
    </source>
</evidence>
<keyword evidence="9" id="KW-1015">Disulfide bond</keyword>
<dbReference type="GO" id="GO:0004190">
    <property type="term" value="F:aspartic-type endopeptidase activity"/>
    <property type="evidence" value="ECO:0007669"/>
    <property type="project" value="UniProtKB-KW"/>
</dbReference>
<dbReference type="AlphaFoldDB" id="A0A6A5GKG0"/>
<keyword evidence="10" id="KW-0325">Glycoprotein</keyword>
<dbReference type="CTD" id="9800417"/>
<dbReference type="EMBL" id="WUAV01000005">
    <property type="protein sequence ID" value="KAF1755025.1"/>
    <property type="molecule type" value="Genomic_DNA"/>
</dbReference>
<feature type="active site" evidence="11">
    <location>
        <position position="103"/>
    </location>
</feature>
<dbReference type="GO" id="GO:0006508">
    <property type="term" value="P:proteolysis"/>
    <property type="evidence" value="ECO:0007669"/>
    <property type="project" value="UniProtKB-KW"/>
</dbReference>
<dbReference type="PANTHER" id="PTHR47966:SF8">
    <property type="entry name" value="ASPARTIC PROTEASE 1-RELATED"/>
    <property type="match status" value="1"/>
</dbReference>
<accession>A0A6A5GKG0</accession>
<dbReference type="GeneID" id="9800417"/>
<dbReference type="InterPro" id="IPR034164">
    <property type="entry name" value="Pepsin-like_dom"/>
</dbReference>
<dbReference type="GO" id="GO:0005576">
    <property type="term" value="C:extracellular region"/>
    <property type="evidence" value="ECO:0007669"/>
    <property type="project" value="UniProtKB-SubCell"/>
</dbReference>
<dbReference type="InterPro" id="IPR021109">
    <property type="entry name" value="Peptidase_aspartic_dom_sf"/>
</dbReference>
<reference evidence="13 14" key="1">
    <citation type="submission" date="2019-12" db="EMBL/GenBank/DDBJ databases">
        <title>Chromosome-level assembly of the Caenorhabditis remanei genome.</title>
        <authorList>
            <person name="Teterina A.A."/>
            <person name="Willis J.H."/>
            <person name="Phillips P.C."/>
        </authorList>
    </citation>
    <scope>NUCLEOTIDE SEQUENCE [LARGE SCALE GENOMIC DNA]</scope>
    <source>
        <strain evidence="13 14">PX506</strain>
        <tissue evidence="13">Whole organism</tissue>
    </source>
</reference>
<dbReference type="InterPro" id="IPR001461">
    <property type="entry name" value="Aspartic_peptidase_A1"/>
</dbReference>
<evidence type="ECO:0000256" key="4">
    <source>
        <dbReference type="ARBA" id="ARBA00022670"/>
    </source>
</evidence>
<organism evidence="13 14">
    <name type="scientific">Caenorhabditis remanei</name>
    <name type="common">Caenorhabditis vulgaris</name>
    <dbReference type="NCBI Taxonomy" id="31234"/>
    <lineage>
        <taxon>Eukaryota</taxon>
        <taxon>Metazoa</taxon>
        <taxon>Ecdysozoa</taxon>
        <taxon>Nematoda</taxon>
        <taxon>Chromadorea</taxon>
        <taxon>Rhabditida</taxon>
        <taxon>Rhabditina</taxon>
        <taxon>Rhabditomorpha</taxon>
        <taxon>Rhabditoidea</taxon>
        <taxon>Rhabditidae</taxon>
        <taxon>Peloderinae</taxon>
        <taxon>Caenorhabditis</taxon>
    </lineage>
</organism>
<keyword evidence="5" id="KW-0732">Signal</keyword>
<dbReference type="PANTHER" id="PTHR47966">
    <property type="entry name" value="BETA-SITE APP-CLEAVING ENZYME, ISOFORM A-RELATED"/>
    <property type="match status" value="1"/>
</dbReference>
<name>A0A6A5GKG0_CAERE</name>
<evidence type="ECO:0000256" key="10">
    <source>
        <dbReference type="ARBA" id="ARBA00023180"/>
    </source>
</evidence>
<dbReference type="Proteomes" id="UP000483820">
    <property type="component" value="Chromosome V"/>
</dbReference>
<dbReference type="Gene3D" id="2.40.70.10">
    <property type="entry name" value="Acid Proteases"/>
    <property type="match status" value="2"/>
</dbReference>
<keyword evidence="8" id="KW-0865">Zymogen</keyword>
<dbReference type="GO" id="GO:0005764">
    <property type="term" value="C:lysosome"/>
    <property type="evidence" value="ECO:0007669"/>
    <property type="project" value="TreeGrafter"/>
</dbReference>
<evidence type="ECO:0000313" key="14">
    <source>
        <dbReference type="Proteomes" id="UP000483820"/>
    </source>
</evidence>
<dbReference type="RefSeq" id="XP_053583288.1">
    <property type="nucleotide sequence ID" value="XM_053734375.1"/>
</dbReference>
<evidence type="ECO:0000256" key="6">
    <source>
        <dbReference type="ARBA" id="ARBA00022750"/>
    </source>
</evidence>
<proteinExistence type="inferred from homology"/>
<evidence type="ECO:0000256" key="2">
    <source>
        <dbReference type="ARBA" id="ARBA00007447"/>
    </source>
</evidence>
<evidence type="ECO:0000256" key="3">
    <source>
        <dbReference type="ARBA" id="ARBA00022525"/>
    </source>
</evidence>
<comment type="similarity">
    <text evidence="2">Belongs to the peptidase A1 family.</text>
</comment>
<dbReference type="PROSITE" id="PS51767">
    <property type="entry name" value="PEPTIDASE_A1"/>
    <property type="match status" value="1"/>
</dbReference>
<dbReference type="InterPro" id="IPR033121">
    <property type="entry name" value="PEPTIDASE_A1"/>
</dbReference>
<keyword evidence="7" id="KW-0378">Hydrolase</keyword>
<evidence type="ECO:0000256" key="5">
    <source>
        <dbReference type="ARBA" id="ARBA00022729"/>
    </source>
</evidence>
<dbReference type="FunFam" id="2.40.70.10:FF:000058">
    <property type="entry name" value="ASpartyl Protease"/>
    <property type="match status" value="1"/>
</dbReference>
<evidence type="ECO:0000256" key="7">
    <source>
        <dbReference type="ARBA" id="ARBA00022801"/>
    </source>
</evidence>
<comment type="subcellular location">
    <subcellularLocation>
        <location evidence="1">Secreted</location>
    </subcellularLocation>
</comment>
<keyword evidence="6" id="KW-0064">Aspartyl protease</keyword>
<evidence type="ECO:0000256" key="8">
    <source>
        <dbReference type="ARBA" id="ARBA00023145"/>
    </source>
</evidence>
<evidence type="ECO:0000256" key="1">
    <source>
        <dbReference type="ARBA" id="ARBA00004613"/>
    </source>
</evidence>